<keyword evidence="2" id="KW-1185">Reference proteome</keyword>
<organism evidence="1 2">
    <name type="scientific">Devosia marina</name>
    <dbReference type="NCBI Taxonomy" id="2683198"/>
    <lineage>
        <taxon>Bacteria</taxon>
        <taxon>Pseudomonadati</taxon>
        <taxon>Pseudomonadota</taxon>
        <taxon>Alphaproteobacteria</taxon>
        <taxon>Hyphomicrobiales</taxon>
        <taxon>Devosiaceae</taxon>
        <taxon>Devosia</taxon>
    </lineage>
</organism>
<comment type="caution">
    <text evidence="1">The sequence shown here is derived from an EMBL/GenBank/DDBJ whole genome shotgun (WGS) entry which is preliminary data.</text>
</comment>
<protein>
    <submittedName>
        <fullName evidence="1">Uncharacterized protein</fullName>
    </submittedName>
</protein>
<dbReference type="AlphaFoldDB" id="A0A7X3FTR6"/>
<sequence>MSDTDVAGLKRAWGHEELPDLVEESLEKTRRAGPDAASFVEEAVSASLGAGVEPTGQAAEAVAKARWLAEAHNCLQAAKNQSIIDIDVDRFINDIAQGRCLAIDARRPETLEEWLRRTIEFIQYYNPYEWEGREEEFEIETLLDDVQPTLACQLDKAFSPAVHDIRP</sequence>
<reference evidence="1 2" key="1">
    <citation type="submission" date="2019-12" db="EMBL/GenBank/DDBJ databases">
        <title>Devosia maris sp. nov., isolated from the deep seawater.</title>
        <authorList>
            <person name="Liu Y."/>
        </authorList>
    </citation>
    <scope>NUCLEOTIDE SEQUENCE [LARGE SCALE GENOMIC DNA]</scope>
    <source>
        <strain evidence="1 2">L53-10-65</strain>
    </source>
</reference>
<dbReference type="RefSeq" id="WP_157291398.1">
    <property type="nucleotide sequence ID" value="NZ_WQRF01000007.1"/>
</dbReference>
<accession>A0A7X3FTR6</accession>
<evidence type="ECO:0000313" key="2">
    <source>
        <dbReference type="Proteomes" id="UP000438106"/>
    </source>
</evidence>
<name>A0A7X3FTR6_9HYPH</name>
<gene>
    <name evidence="1" type="ORF">GO014_16320</name>
</gene>
<evidence type="ECO:0000313" key="1">
    <source>
        <dbReference type="EMBL" id="MVT00590.1"/>
    </source>
</evidence>
<proteinExistence type="predicted"/>
<dbReference type="EMBL" id="WQRF01000007">
    <property type="protein sequence ID" value="MVT00590.1"/>
    <property type="molecule type" value="Genomic_DNA"/>
</dbReference>
<dbReference type="Proteomes" id="UP000438106">
    <property type="component" value="Unassembled WGS sequence"/>
</dbReference>